<feature type="binding site" evidence="12">
    <location>
        <position position="440"/>
    </location>
    <ligand>
        <name>Zn(2+)</name>
        <dbReference type="ChEBI" id="CHEBI:29105"/>
    </ligand>
</feature>
<keyword evidence="4 12" id="KW-0479">Metal-binding</keyword>
<dbReference type="SMART" id="SM00292">
    <property type="entry name" value="BRCT"/>
    <property type="match status" value="1"/>
</dbReference>
<dbReference type="PANTHER" id="PTHR23389">
    <property type="entry name" value="CHROMOSOME TRANSMISSION FIDELITY FACTOR 18"/>
    <property type="match status" value="1"/>
</dbReference>
<dbReference type="NCBIfam" id="NF005932">
    <property type="entry name" value="PRK07956.1"/>
    <property type="match status" value="1"/>
</dbReference>
<dbReference type="EMBL" id="LBIA02000001">
    <property type="protein sequence ID" value="TKT72216.1"/>
    <property type="molecule type" value="Genomic_DNA"/>
</dbReference>
<keyword evidence="5 12" id="KW-0227">DNA damage</keyword>
<comment type="catalytic activity">
    <reaction evidence="11 12 13">
        <text>NAD(+) + (deoxyribonucleotide)n-3'-hydroxyl + 5'-phospho-(deoxyribonucleotide)m = (deoxyribonucleotide)n+m + AMP + beta-nicotinamide D-nucleotide.</text>
        <dbReference type="EC" id="6.5.1.2"/>
    </reaction>
</comment>
<keyword evidence="8 12" id="KW-0520">NAD</keyword>
<evidence type="ECO:0000256" key="13">
    <source>
        <dbReference type="RuleBase" id="RU000618"/>
    </source>
</evidence>
<dbReference type="PROSITE" id="PS01055">
    <property type="entry name" value="DNA_LIGASE_N1"/>
    <property type="match status" value="1"/>
</dbReference>
<dbReference type="InterPro" id="IPR001679">
    <property type="entry name" value="DNA_ligase"/>
</dbReference>
<dbReference type="InterPro" id="IPR001357">
    <property type="entry name" value="BRCT_dom"/>
</dbReference>
<gene>
    <name evidence="12 15" type="primary">ligA</name>
    <name evidence="15" type="ORF">YH63_012725</name>
</gene>
<keyword evidence="10 12" id="KW-0464">Manganese</keyword>
<sequence length="720" mass="78388">MAAVKAKKAPVAVDKLTETQAKVELVRLALEIERHNERYYQNDAPSISDAAYDELRKRSDAIEARFPGLVTRDSPSQKVGVAPSGRFAKVPHSVPMLSLGNAFSDEDVTDFVDRVRRFLKLADDDIPAIVAEPKIDGLSLSLRYEDGELVRGATRGDGFTGEDVTANVRTMSDIPHKLKGRNIPAVCEIRGEVYMLKKDFLALNKRQAEAEDTVFANPRNSAAGSLRQKDASITASRPLKFYAYAWGEMSAMPAKTQHEMIEWIGNAGFVTNPLVTLCKDVEGLLKFYRKIETKRASLGYDIDGVVYKVDRLDWQERLGFITRTPRWAIAHKFAAEQATTVLNDIEIQVGRTGALTPVAKLAPVTVGGVVVQNATLHNEDYIKGIGNDGQPIRDGVDIRIGDTVVIQRAGDVIPQIVSVVLDKRPKDTKPYKFPTVCPACGSHAVREEDPKTGRPDSVRRCTNSLACPAQAKERLKHFVARNAFDIDGLGDKQIEEFFTDGLIMSPADIFTLQKRDARAQKKLADREGFGANSVRNLFAAIDARRSIALHRFIFGLGIRHVGEGNAKLLARHYGTVEAFRAAMIAAGEGPQSEAYQDLNGIEGVGAVVANALVEFFAEPHSVKAVDDLLGEIEVQPAEKAKTDSPIAGKIVVFTGSLEKFTRDEAKATAERLGAKASGSVSKKTDYVVAGPGAGSKLAEANKLGVKVLTEDEWLALVSGA</sequence>
<evidence type="ECO:0000313" key="16">
    <source>
        <dbReference type="Proteomes" id="UP000034832"/>
    </source>
</evidence>
<dbReference type="InterPro" id="IPR036420">
    <property type="entry name" value="BRCT_dom_sf"/>
</dbReference>
<dbReference type="SUPFAM" id="SSF47781">
    <property type="entry name" value="RuvA domain 2-like"/>
    <property type="match status" value="1"/>
</dbReference>
<dbReference type="InterPro" id="IPR012340">
    <property type="entry name" value="NA-bd_OB-fold"/>
</dbReference>
<dbReference type="PROSITE" id="PS50172">
    <property type="entry name" value="BRCT"/>
    <property type="match status" value="1"/>
</dbReference>
<dbReference type="InterPro" id="IPR010994">
    <property type="entry name" value="RuvA_2-like"/>
</dbReference>
<dbReference type="InterPro" id="IPR013840">
    <property type="entry name" value="DNAligase_N"/>
</dbReference>
<dbReference type="InterPro" id="IPR033136">
    <property type="entry name" value="DNA_ligase_CS"/>
</dbReference>
<dbReference type="InterPro" id="IPR004149">
    <property type="entry name" value="Znf_DNAligase_C4"/>
</dbReference>
<evidence type="ECO:0000259" key="14">
    <source>
        <dbReference type="PROSITE" id="PS50172"/>
    </source>
</evidence>
<feature type="domain" description="BRCT" evidence="14">
    <location>
        <begin position="641"/>
        <end position="714"/>
    </location>
</feature>
<name>A0A4U6BP86_9BRAD</name>
<evidence type="ECO:0000256" key="7">
    <source>
        <dbReference type="ARBA" id="ARBA00022842"/>
    </source>
</evidence>
<keyword evidence="7 12" id="KW-0460">Magnesium</keyword>
<feature type="binding site" evidence="12">
    <location>
        <position position="461"/>
    </location>
    <ligand>
        <name>Zn(2+)</name>
        <dbReference type="ChEBI" id="CHEBI:29105"/>
    </ligand>
</feature>
<dbReference type="SUPFAM" id="SSF50249">
    <property type="entry name" value="Nucleic acid-binding proteins"/>
    <property type="match status" value="1"/>
</dbReference>
<dbReference type="PROSITE" id="PS01056">
    <property type="entry name" value="DNA_LIGASE_N2"/>
    <property type="match status" value="1"/>
</dbReference>
<feature type="active site" description="N6-AMP-lysine intermediate" evidence="12">
    <location>
        <position position="134"/>
    </location>
</feature>
<dbReference type="Pfam" id="PF01653">
    <property type="entry name" value="DNA_ligase_aden"/>
    <property type="match status" value="1"/>
</dbReference>
<dbReference type="SUPFAM" id="SSF52113">
    <property type="entry name" value="BRCT domain"/>
    <property type="match status" value="1"/>
</dbReference>
<dbReference type="Gene3D" id="1.10.150.20">
    <property type="entry name" value="5' to 3' exonuclease, C-terminal subdomain"/>
    <property type="match status" value="2"/>
</dbReference>
<evidence type="ECO:0000256" key="2">
    <source>
        <dbReference type="ARBA" id="ARBA00022598"/>
    </source>
</evidence>
<dbReference type="CDD" id="cd17748">
    <property type="entry name" value="BRCT_DNA_ligase_like"/>
    <property type="match status" value="1"/>
</dbReference>
<dbReference type="NCBIfam" id="TIGR00575">
    <property type="entry name" value="dnlj"/>
    <property type="match status" value="1"/>
</dbReference>
<dbReference type="CDD" id="cd00114">
    <property type="entry name" value="LIGANc"/>
    <property type="match status" value="1"/>
</dbReference>
<dbReference type="InterPro" id="IPR004150">
    <property type="entry name" value="NAD_DNA_ligase_OB"/>
</dbReference>
<reference evidence="15" key="1">
    <citation type="submission" date="2019-04" db="EMBL/GenBank/DDBJ databases">
        <title>Whole genome sequencing of cave bacteria.</title>
        <authorList>
            <person name="Gan H.M."/>
            <person name="Barton H."/>
            <person name="Savka M.A."/>
        </authorList>
    </citation>
    <scope>NUCLEOTIDE SEQUENCE [LARGE SCALE GENOMIC DNA]</scope>
    <source>
        <strain evidence="15">LC387</strain>
    </source>
</reference>
<feature type="binding site" evidence="12">
    <location>
        <position position="132"/>
    </location>
    <ligand>
        <name>NAD(+)</name>
        <dbReference type="ChEBI" id="CHEBI:57540"/>
    </ligand>
</feature>
<dbReference type="Gene3D" id="3.30.470.30">
    <property type="entry name" value="DNA ligase/mRNA capping enzyme"/>
    <property type="match status" value="1"/>
</dbReference>
<dbReference type="Gene3D" id="2.40.50.140">
    <property type="entry name" value="Nucleic acid-binding proteins"/>
    <property type="match status" value="1"/>
</dbReference>
<dbReference type="PIRSF" id="PIRSF001604">
    <property type="entry name" value="LigA"/>
    <property type="match status" value="1"/>
</dbReference>
<comment type="similarity">
    <text evidence="12">Belongs to the NAD-dependent DNA ligase family. LigA subfamily.</text>
</comment>
<dbReference type="RefSeq" id="WP_046827280.1">
    <property type="nucleotide sequence ID" value="NZ_LBIA02000001.1"/>
</dbReference>
<keyword evidence="16" id="KW-1185">Reference proteome</keyword>
<keyword evidence="3 12" id="KW-0235">DNA replication</keyword>
<accession>A0A4U6BP86</accession>
<dbReference type="EC" id="6.5.1.2" evidence="12 13"/>
<evidence type="ECO:0000256" key="10">
    <source>
        <dbReference type="ARBA" id="ARBA00023211"/>
    </source>
</evidence>
<feature type="binding site" evidence="12">
    <location>
        <begin position="49"/>
        <end position="53"/>
    </location>
    <ligand>
        <name>NAD(+)</name>
        <dbReference type="ChEBI" id="CHEBI:57540"/>
    </ligand>
</feature>
<dbReference type="Gene3D" id="1.10.287.610">
    <property type="entry name" value="Helix hairpin bin"/>
    <property type="match status" value="1"/>
</dbReference>
<dbReference type="SMART" id="SM00532">
    <property type="entry name" value="LIGANc"/>
    <property type="match status" value="1"/>
</dbReference>
<dbReference type="AlphaFoldDB" id="A0A4U6BP86"/>
<keyword evidence="6 12" id="KW-0862">Zinc</keyword>
<dbReference type="InterPro" id="IPR018239">
    <property type="entry name" value="DNA_ligase_AS"/>
</dbReference>
<dbReference type="FunFam" id="3.30.470.30:FF:000001">
    <property type="entry name" value="DNA ligase"/>
    <property type="match status" value="1"/>
</dbReference>
<evidence type="ECO:0000256" key="12">
    <source>
        <dbReference type="HAMAP-Rule" id="MF_01588"/>
    </source>
</evidence>
<feature type="binding site" evidence="12">
    <location>
        <position position="192"/>
    </location>
    <ligand>
        <name>NAD(+)</name>
        <dbReference type="ChEBI" id="CHEBI:57540"/>
    </ligand>
</feature>
<comment type="function">
    <text evidence="1 12">DNA ligase that catalyzes the formation of phosphodiester linkages between 5'-phosphoryl and 3'-hydroxyl groups in double-stranded DNA using NAD as a coenzyme and as the energy source for the reaction. It is essential for DNA replication and repair of damaged DNA.</text>
</comment>
<feature type="binding site" evidence="12">
    <location>
        <position position="155"/>
    </location>
    <ligand>
        <name>NAD(+)</name>
        <dbReference type="ChEBI" id="CHEBI:57540"/>
    </ligand>
</feature>
<feature type="binding site" evidence="12">
    <location>
        <position position="467"/>
    </location>
    <ligand>
        <name>Zn(2+)</name>
        <dbReference type="ChEBI" id="CHEBI:29105"/>
    </ligand>
</feature>
<dbReference type="Gene3D" id="6.20.10.30">
    <property type="match status" value="1"/>
</dbReference>
<feature type="binding site" evidence="12">
    <location>
        <begin position="98"/>
        <end position="99"/>
    </location>
    <ligand>
        <name>NAD(+)</name>
        <dbReference type="ChEBI" id="CHEBI:57540"/>
    </ligand>
</feature>
<dbReference type="GO" id="GO:0006281">
    <property type="term" value="P:DNA repair"/>
    <property type="evidence" value="ECO:0007669"/>
    <property type="project" value="UniProtKB-KW"/>
</dbReference>
<proteinExistence type="inferred from homology"/>
<evidence type="ECO:0000256" key="1">
    <source>
        <dbReference type="ARBA" id="ARBA00004067"/>
    </source>
</evidence>
<dbReference type="Pfam" id="PF03119">
    <property type="entry name" value="DNA_ligase_ZBD"/>
    <property type="match status" value="1"/>
</dbReference>
<dbReference type="Pfam" id="PF00533">
    <property type="entry name" value="BRCT"/>
    <property type="match status" value="1"/>
</dbReference>
<evidence type="ECO:0000256" key="4">
    <source>
        <dbReference type="ARBA" id="ARBA00022723"/>
    </source>
</evidence>
<protein>
    <recommendedName>
        <fullName evidence="12 13">DNA ligase</fullName>
        <ecNumber evidence="12 13">6.5.1.2</ecNumber>
    </recommendedName>
    <alternativeName>
        <fullName evidence="12">Polydeoxyribonucleotide synthase [NAD(+)]</fullName>
    </alternativeName>
</protein>
<evidence type="ECO:0000256" key="8">
    <source>
        <dbReference type="ARBA" id="ARBA00023027"/>
    </source>
</evidence>
<dbReference type="InterPro" id="IPR041663">
    <property type="entry name" value="DisA/LigA_HHH"/>
</dbReference>
<dbReference type="GO" id="GO:0046872">
    <property type="term" value="F:metal ion binding"/>
    <property type="evidence" value="ECO:0007669"/>
    <property type="project" value="UniProtKB-KW"/>
</dbReference>
<evidence type="ECO:0000313" key="15">
    <source>
        <dbReference type="EMBL" id="TKT72216.1"/>
    </source>
</evidence>
<evidence type="ECO:0000256" key="6">
    <source>
        <dbReference type="ARBA" id="ARBA00022833"/>
    </source>
</evidence>
<dbReference type="InterPro" id="IPR013839">
    <property type="entry name" value="DNAligase_adenylation"/>
</dbReference>
<feature type="binding site" evidence="12">
    <location>
        <position position="308"/>
    </location>
    <ligand>
        <name>NAD(+)</name>
        <dbReference type="ChEBI" id="CHEBI:57540"/>
    </ligand>
</feature>
<dbReference type="Pfam" id="PF12826">
    <property type="entry name" value="HHH_2"/>
    <property type="match status" value="1"/>
</dbReference>
<dbReference type="STRING" id="211460.YH63_06280"/>
<dbReference type="OrthoDB" id="9759736at2"/>
<evidence type="ECO:0000256" key="11">
    <source>
        <dbReference type="ARBA" id="ARBA00034005"/>
    </source>
</evidence>
<keyword evidence="9 12" id="KW-0234">DNA repair</keyword>
<dbReference type="SUPFAM" id="SSF56091">
    <property type="entry name" value="DNA ligase/mRNA capping enzyme, catalytic domain"/>
    <property type="match status" value="1"/>
</dbReference>
<evidence type="ECO:0000256" key="3">
    <source>
        <dbReference type="ARBA" id="ARBA00022705"/>
    </source>
</evidence>
<evidence type="ECO:0000256" key="5">
    <source>
        <dbReference type="ARBA" id="ARBA00022763"/>
    </source>
</evidence>
<comment type="caution">
    <text evidence="15">The sequence shown here is derived from an EMBL/GenBank/DDBJ whole genome shotgun (WGS) entry which is preliminary data.</text>
</comment>
<dbReference type="GO" id="GO:0003911">
    <property type="term" value="F:DNA ligase (NAD+) activity"/>
    <property type="evidence" value="ECO:0007669"/>
    <property type="project" value="UniProtKB-UniRule"/>
</dbReference>
<dbReference type="GO" id="GO:0005829">
    <property type="term" value="C:cytosol"/>
    <property type="evidence" value="ECO:0007669"/>
    <property type="project" value="TreeGrafter"/>
</dbReference>
<dbReference type="HAMAP" id="MF_01588">
    <property type="entry name" value="DNA_ligase_A"/>
    <property type="match status" value="1"/>
</dbReference>
<dbReference type="FunFam" id="1.10.150.20:FF:000007">
    <property type="entry name" value="DNA ligase"/>
    <property type="match status" value="1"/>
</dbReference>
<keyword evidence="2 12" id="KW-0436">Ligase</keyword>
<dbReference type="PANTHER" id="PTHR23389:SF9">
    <property type="entry name" value="DNA LIGASE"/>
    <property type="match status" value="1"/>
</dbReference>
<feature type="binding site" evidence="12">
    <location>
        <position position="332"/>
    </location>
    <ligand>
        <name>NAD(+)</name>
        <dbReference type="ChEBI" id="CHEBI:57540"/>
    </ligand>
</feature>
<comment type="cofactor">
    <cofactor evidence="12">
        <name>Mg(2+)</name>
        <dbReference type="ChEBI" id="CHEBI:18420"/>
    </cofactor>
    <cofactor evidence="12">
        <name>Mn(2+)</name>
        <dbReference type="ChEBI" id="CHEBI:29035"/>
    </cofactor>
</comment>
<feature type="binding site" evidence="12">
    <location>
        <position position="437"/>
    </location>
    <ligand>
        <name>Zn(2+)</name>
        <dbReference type="ChEBI" id="CHEBI:29105"/>
    </ligand>
</feature>
<dbReference type="GO" id="GO:0006260">
    <property type="term" value="P:DNA replication"/>
    <property type="evidence" value="ECO:0007669"/>
    <property type="project" value="UniProtKB-KW"/>
</dbReference>
<dbReference type="Gene3D" id="3.40.50.10190">
    <property type="entry name" value="BRCT domain"/>
    <property type="match status" value="1"/>
</dbReference>
<dbReference type="Proteomes" id="UP000034832">
    <property type="component" value="Unassembled WGS sequence"/>
</dbReference>
<dbReference type="Pfam" id="PF03120">
    <property type="entry name" value="OB_DNA_ligase"/>
    <property type="match status" value="1"/>
</dbReference>
<organism evidence="15 16">
    <name type="scientific">Afipia massiliensis</name>
    <dbReference type="NCBI Taxonomy" id="211460"/>
    <lineage>
        <taxon>Bacteria</taxon>
        <taxon>Pseudomonadati</taxon>
        <taxon>Pseudomonadota</taxon>
        <taxon>Alphaproteobacteria</taxon>
        <taxon>Hyphomicrobiales</taxon>
        <taxon>Nitrobacteraceae</taxon>
        <taxon>Afipia</taxon>
    </lineage>
</organism>
<evidence type="ECO:0000256" key="9">
    <source>
        <dbReference type="ARBA" id="ARBA00023204"/>
    </source>
</evidence>